<dbReference type="AlphaFoldDB" id="A0AAN8G7B8"/>
<proteinExistence type="predicted"/>
<protein>
    <submittedName>
        <fullName evidence="1">Uncharacterized protein</fullName>
    </submittedName>
</protein>
<keyword evidence="2" id="KW-1185">Reference proteome</keyword>
<dbReference type="Proteomes" id="UP001347796">
    <property type="component" value="Unassembled WGS sequence"/>
</dbReference>
<name>A0AAN8G7B8_PATCE</name>
<accession>A0AAN8G7B8</accession>
<reference evidence="1 2" key="1">
    <citation type="submission" date="2024-01" db="EMBL/GenBank/DDBJ databases">
        <title>The genome of the rayed Mediterranean limpet Patella caerulea (Linnaeus, 1758).</title>
        <authorList>
            <person name="Anh-Thu Weber A."/>
            <person name="Halstead-Nussloch G."/>
        </authorList>
    </citation>
    <scope>NUCLEOTIDE SEQUENCE [LARGE SCALE GENOMIC DNA]</scope>
    <source>
        <strain evidence="1">AATW-2023a</strain>
        <tissue evidence="1">Whole specimen</tissue>
    </source>
</reference>
<organism evidence="1 2">
    <name type="scientific">Patella caerulea</name>
    <name type="common">Rayed Mediterranean limpet</name>
    <dbReference type="NCBI Taxonomy" id="87958"/>
    <lineage>
        <taxon>Eukaryota</taxon>
        <taxon>Metazoa</taxon>
        <taxon>Spiralia</taxon>
        <taxon>Lophotrochozoa</taxon>
        <taxon>Mollusca</taxon>
        <taxon>Gastropoda</taxon>
        <taxon>Patellogastropoda</taxon>
        <taxon>Patelloidea</taxon>
        <taxon>Patellidae</taxon>
        <taxon>Patella</taxon>
    </lineage>
</organism>
<evidence type="ECO:0000313" key="1">
    <source>
        <dbReference type="EMBL" id="KAK6166903.1"/>
    </source>
</evidence>
<dbReference type="EMBL" id="JAZGQO010000021">
    <property type="protein sequence ID" value="KAK6166903.1"/>
    <property type="molecule type" value="Genomic_DNA"/>
</dbReference>
<evidence type="ECO:0000313" key="2">
    <source>
        <dbReference type="Proteomes" id="UP001347796"/>
    </source>
</evidence>
<comment type="caution">
    <text evidence="1">The sequence shown here is derived from an EMBL/GenBank/DDBJ whole genome shotgun (WGS) entry which is preliminary data.</text>
</comment>
<gene>
    <name evidence="1" type="ORF">SNE40_023507</name>
</gene>
<sequence>MINLDVLLIVGSTDTGSWGYVCKRRMKTVIVVDEQDTQHIRHGDINVQALYGQLLCNWTTTMLRRRMINMMMITAGTGEDRQAVIWMDVKRQFMVPGSRLGNGS</sequence>